<evidence type="ECO:0000313" key="1">
    <source>
        <dbReference type="EMBL" id="KAI3683751.1"/>
    </source>
</evidence>
<proteinExistence type="predicted"/>
<reference evidence="1 2" key="2">
    <citation type="journal article" date="2022" name="Mol. Ecol. Resour.">
        <title>The genomes of chicory, endive, great burdock and yacon provide insights into Asteraceae paleo-polyploidization history and plant inulin production.</title>
        <authorList>
            <person name="Fan W."/>
            <person name="Wang S."/>
            <person name="Wang H."/>
            <person name="Wang A."/>
            <person name="Jiang F."/>
            <person name="Liu H."/>
            <person name="Zhao H."/>
            <person name="Xu D."/>
            <person name="Zhang Y."/>
        </authorList>
    </citation>
    <scope>NUCLEOTIDE SEQUENCE [LARGE SCALE GENOMIC DNA]</scope>
    <source>
        <strain evidence="2">cv. Yunnan</strain>
        <tissue evidence="1">Leaves</tissue>
    </source>
</reference>
<name>A0ACB8YFC7_9ASTR</name>
<dbReference type="Proteomes" id="UP001056120">
    <property type="component" value="Linkage Group LG28"/>
</dbReference>
<gene>
    <name evidence="1" type="ORF">L1987_84265</name>
</gene>
<dbReference type="EMBL" id="CM042045">
    <property type="protein sequence ID" value="KAI3683751.1"/>
    <property type="molecule type" value="Genomic_DNA"/>
</dbReference>
<keyword evidence="2" id="KW-1185">Reference proteome</keyword>
<protein>
    <submittedName>
        <fullName evidence="1">Uncharacterized protein</fullName>
    </submittedName>
</protein>
<evidence type="ECO:0000313" key="2">
    <source>
        <dbReference type="Proteomes" id="UP001056120"/>
    </source>
</evidence>
<accession>A0ACB8YFC7</accession>
<reference evidence="2" key="1">
    <citation type="journal article" date="2022" name="Mol. Ecol. Resour.">
        <title>The genomes of chicory, endive, great burdock and yacon provide insights into Asteraceae palaeo-polyploidization history and plant inulin production.</title>
        <authorList>
            <person name="Fan W."/>
            <person name="Wang S."/>
            <person name="Wang H."/>
            <person name="Wang A."/>
            <person name="Jiang F."/>
            <person name="Liu H."/>
            <person name="Zhao H."/>
            <person name="Xu D."/>
            <person name="Zhang Y."/>
        </authorList>
    </citation>
    <scope>NUCLEOTIDE SEQUENCE [LARGE SCALE GENOMIC DNA]</scope>
    <source>
        <strain evidence="2">cv. Yunnan</strain>
    </source>
</reference>
<sequence length="207" mass="23641">MSNKIRVDDVIMIRAKESYRYYLWDLYKRSSRSQRLEVVHEMSEFLKEITYWDSRLDMVGLILFGLEKSRFILHASHDELPKPVDLWHYLNCEHSAGELIGNVCAPVTFKSLRHTGSISNICMMAEKADIVEAVMITCGEPSVPQQQVPYGFAALGTGLPFVALSARKDIWAEDVDDDGVARLLNWAMRVLAVTAIILSYVDSLWLW</sequence>
<organism evidence="1 2">
    <name type="scientific">Smallanthus sonchifolius</name>
    <dbReference type="NCBI Taxonomy" id="185202"/>
    <lineage>
        <taxon>Eukaryota</taxon>
        <taxon>Viridiplantae</taxon>
        <taxon>Streptophyta</taxon>
        <taxon>Embryophyta</taxon>
        <taxon>Tracheophyta</taxon>
        <taxon>Spermatophyta</taxon>
        <taxon>Magnoliopsida</taxon>
        <taxon>eudicotyledons</taxon>
        <taxon>Gunneridae</taxon>
        <taxon>Pentapetalae</taxon>
        <taxon>asterids</taxon>
        <taxon>campanulids</taxon>
        <taxon>Asterales</taxon>
        <taxon>Asteraceae</taxon>
        <taxon>Asteroideae</taxon>
        <taxon>Heliantheae alliance</taxon>
        <taxon>Millerieae</taxon>
        <taxon>Smallanthus</taxon>
    </lineage>
</organism>
<comment type="caution">
    <text evidence="1">The sequence shown here is derived from an EMBL/GenBank/DDBJ whole genome shotgun (WGS) entry which is preliminary data.</text>
</comment>